<proteinExistence type="predicted"/>
<dbReference type="Proteomes" id="UP000196365">
    <property type="component" value="Unassembled WGS sequence"/>
</dbReference>
<keyword evidence="7 14" id="KW-0812">Transmembrane</keyword>
<dbReference type="PANTHER" id="PTHR34220">
    <property type="entry name" value="SENSOR HISTIDINE KINASE YPDA"/>
    <property type="match status" value="1"/>
</dbReference>
<keyword evidence="17" id="KW-1185">Reference proteome</keyword>
<evidence type="ECO:0000256" key="11">
    <source>
        <dbReference type="ARBA" id="ARBA00022989"/>
    </source>
</evidence>
<feature type="transmembrane region" description="Helical" evidence="14">
    <location>
        <begin position="169"/>
        <end position="192"/>
    </location>
</feature>
<gene>
    <name evidence="16" type="ORF">SAMN02745973_01239</name>
</gene>
<dbReference type="Pfam" id="PF07694">
    <property type="entry name" value="5TM-5TMR_LYT"/>
    <property type="match status" value="1"/>
</dbReference>
<comment type="subcellular location">
    <subcellularLocation>
        <location evidence="2">Cell membrane</location>
        <topology evidence="2">Multi-pass membrane protein</topology>
    </subcellularLocation>
</comment>
<evidence type="ECO:0000259" key="15">
    <source>
        <dbReference type="SMART" id="SM00065"/>
    </source>
</evidence>
<keyword evidence="9 16" id="KW-0418">Kinase</keyword>
<dbReference type="InterPro" id="IPR003594">
    <property type="entry name" value="HATPase_dom"/>
</dbReference>
<protein>
    <recommendedName>
        <fullName evidence="3">histidine kinase</fullName>
        <ecNumber evidence="3">2.7.13.3</ecNumber>
    </recommendedName>
</protein>
<dbReference type="InterPro" id="IPR036890">
    <property type="entry name" value="HATPase_C_sf"/>
</dbReference>
<dbReference type="InterPro" id="IPR029016">
    <property type="entry name" value="GAF-like_dom_sf"/>
</dbReference>
<dbReference type="AlphaFoldDB" id="A0A1T4M8N8"/>
<evidence type="ECO:0000256" key="14">
    <source>
        <dbReference type="SAM" id="Phobius"/>
    </source>
</evidence>
<name>A0A1T4M8N8_9FIRM</name>
<feature type="transmembrane region" description="Helical" evidence="14">
    <location>
        <begin position="138"/>
        <end position="157"/>
    </location>
</feature>
<comment type="catalytic activity">
    <reaction evidence="1">
        <text>ATP + protein L-histidine = ADP + protein N-phospho-L-histidine.</text>
        <dbReference type="EC" id="2.7.13.3"/>
    </reaction>
</comment>
<keyword evidence="13 14" id="KW-0472">Membrane</keyword>
<dbReference type="Gene3D" id="3.30.565.10">
    <property type="entry name" value="Histidine kinase-like ATPase, C-terminal domain"/>
    <property type="match status" value="1"/>
</dbReference>
<dbReference type="SMART" id="SM00065">
    <property type="entry name" value="GAF"/>
    <property type="match status" value="1"/>
</dbReference>
<dbReference type="PANTHER" id="PTHR34220:SF7">
    <property type="entry name" value="SENSOR HISTIDINE KINASE YPDA"/>
    <property type="match status" value="1"/>
</dbReference>
<dbReference type="GO" id="GO:0071555">
    <property type="term" value="P:cell wall organization"/>
    <property type="evidence" value="ECO:0007669"/>
    <property type="project" value="InterPro"/>
</dbReference>
<evidence type="ECO:0000256" key="10">
    <source>
        <dbReference type="ARBA" id="ARBA00022840"/>
    </source>
</evidence>
<feature type="transmembrane region" description="Helical" evidence="14">
    <location>
        <begin position="6"/>
        <end position="24"/>
    </location>
</feature>
<keyword evidence="8" id="KW-0547">Nucleotide-binding</keyword>
<feature type="domain" description="GAF" evidence="15">
    <location>
        <begin position="226"/>
        <end position="360"/>
    </location>
</feature>
<sequence>MSHFKITISLINNISLMFLITFILSRTTSFKNIILNRENTFMNKIFLAIIFSLFGIFGTYYGFPIEGAIANSRVVGVMVAGLLGGPFVGISAGMIAGIHRWAIDIGGFTSLACMLSTIVESIIASIGYHYRDRFKRKWILGFWITVLGEILQMFIIIMVAKPYRAAVNLVYIIAVPMTLMNALGVALFLMLIENIYREQEREGAIQSELALKITEKTLPYLRHGINRKTALATCNIIHSMAKVDAVAMTKGTEILAHIGVGSDHHLPGEIVKTSATQMVLKTKKSMILSNREEIGCSHKDCKLNSAVIVPLLKKSKVIGVLKIYKTQKNAIRSTDLKLAEGLANLFSTQIELAEIDYKARLLEKAELKALQAQINPHFLFNALNTIVSMTRIDTEIARKLLINLSNYLRENFRDKEDMVDIDSELKHIKAYLEIEKARFGERLNVIYQIKSSHFKIPHLILQPLVENAVKHGIYPKKGKGTIYIIVEEKKSYYRIRIEDNGVGFDLNSKENMDGGIAIKNINKRLKSIYGEEYGLKIDSKKNIGTNILIYIPKGGDSN</sequence>
<dbReference type="InterPro" id="IPR003018">
    <property type="entry name" value="GAF"/>
</dbReference>
<evidence type="ECO:0000256" key="3">
    <source>
        <dbReference type="ARBA" id="ARBA00012438"/>
    </source>
</evidence>
<dbReference type="Gene3D" id="3.30.450.40">
    <property type="match status" value="1"/>
</dbReference>
<dbReference type="InterPro" id="IPR050640">
    <property type="entry name" value="Bact_2-comp_sensor_kinase"/>
</dbReference>
<dbReference type="GO" id="GO:0005886">
    <property type="term" value="C:plasma membrane"/>
    <property type="evidence" value="ECO:0007669"/>
    <property type="project" value="UniProtKB-SubCell"/>
</dbReference>
<evidence type="ECO:0000313" key="17">
    <source>
        <dbReference type="Proteomes" id="UP000196365"/>
    </source>
</evidence>
<keyword evidence="4" id="KW-1003">Cell membrane</keyword>
<dbReference type="SUPFAM" id="SSF55781">
    <property type="entry name" value="GAF domain-like"/>
    <property type="match status" value="1"/>
</dbReference>
<feature type="transmembrane region" description="Helical" evidence="14">
    <location>
        <begin position="75"/>
        <end position="98"/>
    </location>
</feature>
<dbReference type="GO" id="GO:0000155">
    <property type="term" value="F:phosphorelay sensor kinase activity"/>
    <property type="evidence" value="ECO:0007669"/>
    <property type="project" value="InterPro"/>
</dbReference>
<evidence type="ECO:0000256" key="2">
    <source>
        <dbReference type="ARBA" id="ARBA00004651"/>
    </source>
</evidence>
<evidence type="ECO:0000256" key="4">
    <source>
        <dbReference type="ARBA" id="ARBA00022475"/>
    </source>
</evidence>
<keyword evidence="10" id="KW-0067">ATP-binding</keyword>
<evidence type="ECO:0000256" key="9">
    <source>
        <dbReference type="ARBA" id="ARBA00022777"/>
    </source>
</evidence>
<dbReference type="Pfam" id="PF13492">
    <property type="entry name" value="GAF_3"/>
    <property type="match status" value="1"/>
</dbReference>
<keyword evidence="11 14" id="KW-1133">Transmembrane helix</keyword>
<dbReference type="InterPro" id="IPR011620">
    <property type="entry name" value="Sig_transdc_His_kinase_LytS_TM"/>
</dbReference>
<keyword evidence="5" id="KW-0597">Phosphoprotein</keyword>
<dbReference type="Pfam" id="PF02518">
    <property type="entry name" value="HATPase_c"/>
    <property type="match status" value="1"/>
</dbReference>
<keyword evidence="6" id="KW-0808">Transferase</keyword>
<dbReference type="InterPro" id="IPR010559">
    <property type="entry name" value="Sig_transdc_His_kin_internal"/>
</dbReference>
<evidence type="ECO:0000256" key="7">
    <source>
        <dbReference type="ARBA" id="ARBA00022692"/>
    </source>
</evidence>
<dbReference type="SUPFAM" id="SSF55874">
    <property type="entry name" value="ATPase domain of HSP90 chaperone/DNA topoisomerase II/histidine kinase"/>
    <property type="match status" value="1"/>
</dbReference>
<evidence type="ECO:0000256" key="6">
    <source>
        <dbReference type="ARBA" id="ARBA00022679"/>
    </source>
</evidence>
<reference evidence="16 17" key="1">
    <citation type="submission" date="2017-02" db="EMBL/GenBank/DDBJ databases">
        <authorList>
            <person name="Peterson S.W."/>
        </authorList>
    </citation>
    <scope>NUCLEOTIDE SEQUENCE [LARGE SCALE GENOMIC DNA]</scope>
    <source>
        <strain evidence="16 17">DSM 15102</strain>
    </source>
</reference>
<evidence type="ECO:0000256" key="13">
    <source>
        <dbReference type="ARBA" id="ARBA00023136"/>
    </source>
</evidence>
<keyword evidence="12" id="KW-0902">Two-component regulatory system</keyword>
<dbReference type="GO" id="GO:0005524">
    <property type="term" value="F:ATP binding"/>
    <property type="evidence" value="ECO:0007669"/>
    <property type="project" value="UniProtKB-KW"/>
</dbReference>
<dbReference type="EC" id="2.7.13.3" evidence="3"/>
<accession>A0A1T4M8N8</accession>
<dbReference type="Pfam" id="PF06580">
    <property type="entry name" value="His_kinase"/>
    <property type="match status" value="1"/>
</dbReference>
<evidence type="ECO:0000313" key="16">
    <source>
        <dbReference type="EMBL" id="SJZ63271.1"/>
    </source>
</evidence>
<evidence type="ECO:0000256" key="8">
    <source>
        <dbReference type="ARBA" id="ARBA00022741"/>
    </source>
</evidence>
<feature type="transmembrane region" description="Helical" evidence="14">
    <location>
        <begin position="45"/>
        <end position="63"/>
    </location>
</feature>
<evidence type="ECO:0000256" key="1">
    <source>
        <dbReference type="ARBA" id="ARBA00000085"/>
    </source>
</evidence>
<organism evidence="16 17">
    <name type="scientific">Garciella nitratireducens DSM 15102</name>
    <dbReference type="NCBI Taxonomy" id="1121911"/>
    <lineage>
        <taxon>Bacteria</taxon>
        <taxon>Bacillati</taxon>
        <taxon>Bacillota</taxon>
        <taxon>Clostridia</taxon>
        <taxon>Eubacteriales</taxon>
        <taxon>Eubacteriaceae</taxon>
        <taxon>Garciella</taxon>
    </lineage>
</organism>
<feature type="transmembrane region" description="Helical" evidence="14">
    <location>
        <begin position="105"/>
        <end position="126"/>
    </location>
</feature>
<evidence type="ECO:0000256" key="5">
    <source>
        <dbReference type="ARBA" id="ARBA00022553"/>
    </source>
</evidence>
<dbReference type="EMBL" id="FUWV01000006">
    <property type="protein sequence ID" value="SJZ63271.1"/>
    <property type="molecule type" value="Genomic_DNA"/>
</dbReference>
<evidence type="ECO:0000256" key="12">
    <source>
        <dbReference type="ARBA" id="ARBA00023012"/>
    </source>
</evidence>